<dbReference type="HOGENOM" id="CLU_046840_2_0_2"/>
<dbReference type="GeneID" id="4907977"/>
<evidence type="ECO:0000313" key="1">
    <source>
        <dbReference type="EMBL" id="ABN69698.1"/>
    </source>
</evidence>
<dbReference type="Gene3D" id="3.60.60.10">
    <property type="entry name" value="Penicillin V Acylase, Chain A"/>
    <property type="match status" value="1"/>
</dbReference>
<dbReference type="SMR" id="A3DM38"/>
<dbReference type="GO" id="GO:0006508">
    <property type="term" value="P:proteolysis"/>
    <property type="evidence" value="ECO:0007669"/>
    <property type="project" value="InterPro"/>
</dbReference>
<accession>A3DM38</accession>
<dbReference type="Proteomes" id="UP000000254">
    <property type="component" value="Chromosome"/>
</dbReference>
<dbReference type="Pfam" id="PF03577">
    <property type="entry name" value="Peptidase_C69"/>
    <property type="match status" value="1"/>
</dbReference>
<dbReference type="RefSeq" id="WP_011838889.1">
    <property type="nucleotide sequence ID" value="NC_009033.1"/>
</dbReference>
<dbReference type="STRING" id="399550.Smar_0591"/>
<reference evidence="1 2" key="2">
    <citation type="journal article" date="2009" name="Stand. Genomic Sci.">
        <title>Complete genome sequence of Staphylothermus marinus Stetter and Fiala 1986 type strain F1.</title>
        <authorList>
            <person name="Anderson I.J."/>
            <person name="Sun H."/>
            <person name="Lapidus A."/>
            <person name="Copeland A."/>
            <person name="Glavina Del Rio T."/>
            <person name="Tice H."/>
            <person name="Dalin E."/>
            <person name="Lucas S."/>
            <person name="Barry K."/>
            <person name="Land M."/>
            <person name="Richardson P."/>
            <person name="Huber H."/>
            <person name="Kyrpides N.C."/>
        </authorList>
    </citation>
    <scope>NUCLEOTIDE SEQUENCE [LARGE SCALE GENOMIC DNA]</scope>
    <source>
        <strain evidence="2">ATCC 43588 / DSM 3639 / JCM 9404 / F1</strain>
    </source>
</reference>
<dbReference type="eggNOG" id="arCOG03602">
    <property type="taxonomic scope" value="Archaea"/>
</dbReference>
<reference evidence="2" key="1">
    <citation type="journal article" date="2009" name="BMC Genomics">
        <title>The complete genome sequence of Staphylothermus marinus reveals differences in sulfur metabolism among heterotrophic Crenarchaeota.</title>
        <authorList>
            <person name="Anderson I.J."/>
            <person name="Dharmarajan L."/>
            <person name="Rodriguez J."/>
            <person name="Hooper S."/>
            <person name="Porat I."/>
            <person name="Ulrich L.E."/>
            <person name="Elkins J.G."/>
            <person name="Mavromatis K."/>
            <person name="Sun H."/>
            <person name="Land M."/>
            <person name="Lapidus A."/>
            <person name="Lucas S."/>
            <person name="Barry K."/>
            <person name="Huber H."/>
            <person name="Zhulin I.B."/>
            <person name="Whitman W.B."/>
            <person name="Mukhopadhyay B."/>
            <person name="Woese C."/>
            <person name="Bristow J."/>
            <person name="Kyrpides N."/>
        </authorList>
    </citation>
    <scope>NUCLEOTIDE SEQUENCE [LARGE SCALE GENOMIC DNA]</scope>
    <source>
        <strain evidence="2">ATCC 43588 / DSM 3639 / JCM 9404 / F1</strain>
    </source>
</reference>
<proteinExistence type="predicted"/>
<organism evidence="1 2">
    <name type="scientific">Staphylothermus marinus (strain ATCC 43588 / DSM 3639 / JCM 9404 / F1)</name>
    <dbReference type="NCBI Taxonomy" id="399550"/>
    <lineage>
        <taxon>Archaea</taxon>
        <taxon>Thermoproteota</taxon>
        <taxon>Thermoprotei</taxon>
        <taxon>Desulfurococcales</taxon>
        <taxon>Desulfurococcaceae</taxon>
        <taxon>Staphylothermus</taxon>
    </lineage>
</organism>
<dbReference type="GO" id="GO:0016805">
    <property type="term" value="F:dipeptidase activity"/>
    <property type="evidence" value="ECO:0007669"/>
    <property type="project" value="InterPro"/>
</dbReference>
<evidence type="ECO:0000313" key="2">
    <source>
        <dbReference type="Proteomes" id="UP000000254"/>
    </source>
</evidence>
<protein>
    <submittedName>
        <fullName evidence="1">Peptidase U34, dipeptidase</fullName>
    </submittedName>
</protein>
<dbReference type="PANTHER" id="PTHR12994">
    <property type="entry name" value="SECERNIN"/>
    <property type="match status" value="1"/>
</dbReference>
<dbReference type="OrthoDB" id="31005at2157"/>
<dbReference type="GO" id="GO:0070004">
    <property type="term" value="F:cysteine-type exopeptidase activity"/>
    <property type="evidence" value="ECO:0007669"/>
    <property type="project" value="InterPro"/>
</dbReference>
<dbReference type="KEGG" id="smr:Smar_0591"/>
<keyword evidence="2" id="KW-1185">Reference proteome</keyword>
<name>A3DM38_STAMF</name>
<dbReference type="EMBL" id="CP000575">
    <property type="protein sequence ID" value="ABN69698.1"/>
    <property type="molecule type" value="Genomic_DNA"/>
</dbReference>
<dbReference type="PANTHER" id="PTHR12994:SF17">
    <property type="entry name" value="LD30995P"/>
    <property type="match status" value="1"/>
</dbReference>
<dbReference type="AlphaFoldDB" id="A3DM38"/>
<gene>
    <name evidence="1" type="ordered locus">Smar_0591</name>
</gene>
<sequence>MCDILVVTPSASKNKLMLFGKNSDRDPNEAQVVEIIPRTRHEEEYVKLTNMVYPQVKETYAVLISKPWWIYGAEMGVNEYGVVIGNVAVFTKEPYREKGMLGMDMLRLALERTRSAREALKFLIKLVEEVGQGGNYSYEKKFRYHNSFIIADRSEAWVLETAGIYWSAKRIRDFYTISNALTIRNDWDIAHDELVKHGVSKHGCSRDNFSFADCYSDKIYTRLVHGRERRTTTFKYLASKTGEITVWDIMSILRSHSLEPYNPAKGSMKDICMHYGGLLRPSQTASSMITMIKENRILNLITGTSNPCLSIYKPVILDIKLPFNLANTTNKYDPENYWWKQEKLHRKLQLCYTELAHSYREEIMKIEKKYLEETIYLFLKNSLTAEKTTSILNEMYGEEVRIYNKWISMLMKTKCRAPIMYRFRIKRINRKAGIN</sequence>
<dbReference type="InterPro" id="IPR005322">
    <property type="entry name" value="Peptidase_C69"/>
</dbReference>